<dbReference type="GO" id="GO:0006281">
    <property type="term" value="P:DNA repair"/>
    <property type="evidence" value="ECO:0007669"/>
    <property type="project" value="InterPro"/>
</dbReference>
<dbReference type="Gene3D" id="1.10.150.20">
    <property type="entry name" value="5' to 3' exonuclease, C-terminal subdomain"/>
    <property type="match status" value="1"/>
</dbReference>
<evidence type="ECO:0000313" key="4">
    <source>
        <dbReference type="EMBL" id="MBE3607966.1"/>
    </source>
</evidence>
<proteinExistence type="inferred from homology"/>
<evidence type="ECO:0000256" key="1">
    <source>
        <dbReference type="ARBA" id="ARBA00010945"/>
    </source>
</evidence>
<dbReference type="EMBL" id="LIWG01000004">
    <property type="protein sequence ID" value="MBE3607966.1"/>
    <property type="molecule type" value="Genomic_DNA"/>
</dbReference>
<dbReference type="GO" id="GO:0005829">
    <property type="term" value="C:cytosol"/>
    <property type="evidence" value="ECO:0007669"/>
    <property type="project" value="TreeGrafter"/>
</dbReference>
<dbReference type="InterPro" id="IPR043128">
    <property type="entry name" value="Rev_trsase/Diguanyl_cyclase"/>
</dbReference>
<dbReference type="InterPro" id="IPR043502">
    <property type="entry name" value="DNA/RNA_pol_sf"/>
</dbReference>
<gene>
    <name evidence="4" type="ORF">CCAL9337_04370</name>
</gene>
<reference evidence="4 5" key="1">
    <citation type="submission" date="2015-08" db="EMBL/GenBank/DDBJ databases">
        <title>Comparative genomics of the Campylobacter concisus group.</title>
        <authorList>
            <person name="Yee E."/>
            <person name="Chapman M.H."/>
            <person name="Huynh S."/>
            <person name="Bono J.L."/>
            <person name="On S.L."/>
            <person name="St Leger J."/>
            <person name="Foster G."/>
            <person name="Parker C.T."/>
            <person name="Miller W.G."/>
        </authorList>
    </citation>
    <scope>NUCLEOTIDE SEQUENCE [LARGE SCALE GENOMIC DNA]</scope>
    <source>
        <strain evidence="4 5">RM9337</strain>
    </source>
</reference>
<feature type="domain" description="UmuC" evidence="3">
    <location>
        <begin position="4"/>
        <end position="193"/>
    </location>
</feature>
<feature type="region of interest" description="Disordered" evidence="2">
    <location>
        <begin position="401"/>
        <end position="420"/>
    </location>
</feature>
<sequence length="420" mass="47711">MKTYIVIDLKSFYASVECVELGLDPFKTNLVVADTSRGDGTVCLAVTPYMKAQGVKNRCRLYEIPKNIKYTTVAPRMQYYIDYAAKIYGIYLKYIAKEDIYVYSIDEAFMDISEYIKFYSLDARSLAKMIMEDIFKTTGITAACGIGTNLYLAKIALDMLAKHSDDNIAFLDENLYKEKLWTHRPLSDFWRIGKQTEAKLNRYGIFCMKDMSMVPLNLLEKIFGIDAYIALDHANGIEPITIADIKAYKPSTRSFYSSEILPRDYEYYEALTVIKEMSDRLSLKMLAQNVKASGISIVIKFADKNLGHERATISYPTPTNITSKIIQSVEDLYLNKIKNLGLIRQISISANNIKKDTQVEKSLFDEQDDKEKTALKAINAIKDKFGKNAILRAIDLMPEATGRDRNEKIGGHKSGVKDKK</sequence>
<dbReference type="GO" id="GO:0003684">
    <property type="term" value="F:damaged DNA binding"/>
    <property type="evidence" value="ECO:0007669"/>
    <property type="project" value="InterPro"/>
</dbReference>
<dbReference type="Gene3D" id="3.30.70.270">
    <property type="match status" value="1"/>
</dbReference>
<dbReference type="InterPro" id="IPR050116">
    <property type="entry name" value="DNA_polymerase-Y"/>
</dbReference>
<comment type="similarity">
    <text evidence="1">Belongs to the DNA polymerase type-Y family.</text>
</comment>
<evidence type="ECO:0000256" key="2">
    <source>
        <dbReference type="SAM" id="MobiDB-lite"/>
    </source>
</evidence>
<dbReference type="InterPro" id="IPR001126">
    <property type="entry name" value="UmuC"/>
</dbReference>
<dbReference type="GO" id="GO:0009432">
    <property type="term" value="P:SOS response"/>
    <property type="evidence" value="ECO:0007669"/>
    <property type="project" value="TreeGrafter"/>
</dbReference>
<protein>
    <submittedName>
        <fullName evidence="4">DNA repair protein</fullName>
    </submittedName>
</protein>
<keyword evidence="5" id="KW-1185">Reference proteome</keyword>
<dbReference type="GO" id="GO:0003887">
    <property type="term" value="F:DNA-directed DNA polymerase activity"/>
    <property type="evidence" value="ECO:0007669"/>
    <property type="project" value="TreeGrafter"/>
</dbReference>
<dbReference type="GO" id="GO:0042276">
    <property type="term" value="P:error-prone translesion synthesis"/>
    <property type="evidence" value="ECO:0007669"/>
    <property type="project" value="TreeGrafter"/>
</dbReference>
<dbReference type="PANTHER" id="PTHR11076">
    <property type="entry name" value="DNA REPAIR POLYMERASE UMUC / TRANSFERASE FAMILY MEMBER"/>
    <property type="match status" value="1"/>
</dbReference>
<name>A0AAW3ZVB0_9BACT</name>
<dbReference type="Gene3D" id="3.40.1170.60">
    <property type="match status" value="1"/>
</dbReference>
<evidence type="ECO:0000259" key="3">
    <source>
        <dbReference type="PROSITE" id="PS50173"/>
    </source>
</evidence>
<comment type="caution">
    <text evidence="4">The sequence shown here is derived from an EMBL/GenBank/DDBJ whole genome shotgun (WGS) entry which is preliminary data.</text>
</comment>
<dbReference type="Pfam" id="PF11799">
    <property type="entry name" value="IMS_C"/>
    <property type="match status" value="1"/>
</dbReference>
<dbReference type="SUPFAM" id="SSF56672">
    <property type="entry name" value="DNA/RNA polymerases"/>
    <property type="match status" value="1"/>
</dbReference>
<dbReference type="Pfam" id="PF00817">
    <property type="entry name" value="IMS"/>
    <property type="match status" value="1"/>
</dbReference>
<dbReference type="InterPro" id="IPR017961">
    <property type="entry name" value="DNA_pol_Y-fam_little_finger"/>
</dbReference>
<organism evidence="4 5">
    <name type="scientific">Campylobacter californiensis</name>
    <dbReference type="NCBI Taxonomy" id="1032243"/>
    <lineage>
        <taxon>Bacteria</taxon>
        <taxon>Pseudomonadati</taxon>
        <taxon>Campylobacterota</taxon>
        <taxon>Epsilonproteobacteria</taxon>
        <taxon>Campylobacterales</taxon>
        <taxon>Campylobacteraceae</taxon>
        <taxon>Campylobacter</taxon>
    </lineage>
</organism>
<accession>A0AAW3ZVB0</accession>
<dbReference type="Proteomes" id="UP000650616">
    <property type="component" value="Unassembled WGS sequence"/>
</dbReference>
<dbReference type="RefSeq" id="WP_170016031.1">
    <property type="nucleotide sequence ID" value="NZ_CP012545.1"/>
</dbReference>
<dbReference type="PANTHER" id="PTHR11076:SF35">
    <property type="entry name" value="DNA REPAIR PROTEIN HOMOLOG YOBH"/>
    <property type="match status" value="1"/>
</dbReference>
<dbReference type="PROSITE" id="PS50173">
    <property type="entry name" value="UMUC"/>
    <property type="match status" value="1"/>
</dbReference>
<evidence type="ECO:0000313" key="5">
    <source>
        <dbReference type="Proteomes" id="UP000650616"/>
    </source>
</evidence>
<dbReference type="AlphaFoldDB" id="A0AAW3ZVB0"/>